<dbReference type="InterPro" id="IPR024402">
    <property type="entry name" value="DUF2726"/>
</dbReference>
<feature type="domain" description="DUF2726" evidence="1">
    <location>
        <begin position="41"/>
        <end position="161"/>
    </location>
</feature>
<dbReference type="Pfam" id="PF10881">
    <property type="entry name" value="DUF2726"/>
    <property type="match status" value="1"/>
</dbReference>
<reference evidence="2 3" key="1">
    <citation type="submission" date="2020-08" db="EMBL/GenBank/DDBJ databases">
        <title>Genomic Encyclopedia of Type Strains, Phase IV (KMG-IV): sequencing the most valuable type-strain genomes for metagenomic binning, comparative biology and taxonomic classification.</title>
        <authorList>
            <person name="Goeker M."/>
        </authorList>
    </citation>
    <scope>NUCLEOTIDE SEQUENCE [LARGE SCALE GENOMIC DNA]</scope>
    <source>
        <strain evidence="2 3">DSM 25897</strain>
    </source>
</reference>
<evidence type="ECO:0000313" key="2">
    <source>
        <dbReference type="EMBL" id="MBB5015704.1"/>
    </source>
</evidence>
<name>A0A7W7Y069_9GAMM</name>
<comment type="caution">
    <text evidence="2">The sequence shown here is derived from an EMBL/GenBank/DDBJ whole genome shotgun (WGS) entry which is preliminary data.</text>
</comment>
<dbReference type="EMBL" id="JACHHX010000009">
    <property type="protein sequence ID" value="MBB5015704.1"/>
    <property type="molecule type" value="Genomic_DNA"/>
</dbReference>
<evidence type="ECO:0000313" key="3">
    <source>
        <dbReference type="Proteomes" id="UP000519004"/>
    </source>
</evidence>
<accession>A0A7W7Y069</accession>
<dbReference type="RefSeq" id="WP_183948377.1">
    <property type="nucleotide sequence ID" value="NZ_JACHHX010000009.1"/>
</dbReference>
<proteinExistence type="predicted"/>
<dbReference type="Proteomes" id="UP000519004">
    <property type="component" value="Unassembled WGS sequence"/>
</dbReference>
<sequence length="176" mass="18865">MTWLLILVVLVVLVVVVLAAAAKSRTASSGDVGFPYEPARFLFSAAERSFLGVLDQAVGPEYRVFGKVRLADLAKVKGGLNKSARQGALNRVAAKHLDFVVCRSSDLSVVCAFEINDRSHASQRAQDRDELVAQVCRTIGLPLVAMPAKQAYSVLEVRKQFLTAVSPAPVVAQVGS</sequence>
<dbReference type="AlphaFoldDB" id="A0A7W7Y069"/>
<dbReference type="PIRSF" id="PIRSF028063">
    <property type="entry name" value="UCP028063"/>
    <property type="match status" value="1"/>
</dbReference>
<protein>
    <recommendedName>
        <fullName evidence="1">DUF2726 domain-containing protein</fullName>
    </recommendedName>
</protein>
<dbReference type="InterPro" id="IPR014538">
    <property type="entry name" value="UCP028063_topo_Znf"/>
</dbReference>
<evidence type="ECO:0000259" key="1">
    <source>
        <dbReference type="Pfam" id="PF10881"/>
    </source>
</evidence>
<keyword evidence="3" id="KW-1185">Reference proteome</keyword>
<organism evidence="2 3">
    <name type="scientific">Rehaibacterium terrae</name>
    <dbReference type="NCBI Taxonomy" id="1341696"/>
    <lineage>
        <taxon>Bacteria</taxon>
        <taxon>Pseudomonadati</taxon>
        <taxon>Pseudomonadota</taxon>
        <taxon>Gammaproteobacteria</taxon>
        <taxon>Lysobacterales</taxon>
        <taxon>Lysobacteraceae</taxon>
        <taxon>Rehaibacterium</taxon>
    </lineage>
</organism>
<gene>
    <name evidence="2" type="ORF">HNQ58_001608</name>
</gene>